<name>A0ABM8FN34_9BACT</name>
<dbReference type="SUPFAM" id="SSF141868">
    <property type="entry name" value="EAL domain-like"/>
    <property type="match status" value="1"/>
</dbReference>
<dbReference type="PANTHER" id="PTHR44757">
    <property type="entry name" value="DIGUANYLATE CYCLASE DGCP"/>
    <property type="match status" value="1"/>
</dbReference>
<dbReference type="NCBIfam" id="TIGR00254">
    <property type="entry name" value="GGDEF"/>
    <property type="match status" value="1"/>
</dbReference>
<reference evidence="5 6" key="1">
    <citation type="submission" date="2023-03" db="EMBL/GenBank/DDBJ databases">
        <title>Description of Hydrogenimonas sp. ISO32.</title>
        <authorList>
            <person name="Mino S."/>
            <person name="Fukazawa S."/>
            <person name="Sawabe T."/>
        </authorList>
    </citation>
    <scope>NUCLEOTIDE SEQUENCE [LARGE SCALE GENOMIC DNA]</scope>
    <source>
        <strain evidence="5 6">ISO32</strain>
    </source>
</reference>
<dbReference type="SMART" id="SM00086">
    <property type="entry name" value="PAC"/>
    <property type="match status" value="2"/>
</dbReference>
<dbReference type="Pfam" id="PF00563">
    <property type="entry name" value="EAL"/>
    <property type="match status" value="1"/>
</dbReference>
<feature type="domain" description="GGDEF" evidence="4">
    <location>
        <begin position="303"/>
        <end position="444"/>
    </location>
</feature>
<evidence type="ECO:0000259" key="2">
    <source>
        <dbReference type="PROSITE" id="PS50113"/>
    </source>
</evidence>
<dbReference type="SMART" id="SM00091">
    <property type="entry name" value="PAS"/>
    <property type="match status" value="2"/>
</dbReference>
<dbReference type="InterPro" id="IPR052155">
    <property type="entry name" value="Biofilm_reg_signaling"/>
</dbReference>
<dbReference type="InterPro" id="IPR035919">
    <property type="entry name" value="EAL_sf"/>
</dbReference>
<evidence type="ECO:0000313" key="5">
    <source>
        <dbReference type="EMBL" id="BDY13822.1"/>
    </source>
</evidence>
<dbReference type="PROSITE" id="PS50113">
    <property type="entry name" value="PAC"/>
    <property type="match status" value="1"/>
</dbReference>
<dbReference type="PROSITE" id="PS50112">
    <property type="entry name" value="PAS"/>
    <property type="match status" value="1"/>
</dbReference>
<evidence type="ECO:0000259" key="1">
    <source>
        <dbReference type="PROSITE" id="PS50112"/>
    </source>
</evidence>
<evidence type="ECO:0000259" key="3">
    <source>
        <dbReference type="PROSITE" id="PS50883"/>
    </source>
</evidence>
<protein>
    <submittedName>
        <fullName evidence="5">Phosphodiesterase</fullName>
    </submittedName>
</protein>
<dbReference type="Gene3D" id="3.20.20.450">
    <property type="entry name" value="EAL domain"/>
    <property type="match status" value="1"/>
</dbReference>
<dbReference type="PANTHER" id="PTHR44757:SF2">
    <property type="entry name" value="BIOFILM ARCHITECTURE MAINTENANCE PROTEIN MBAA"/>
    <property type="match status" value="1"/>
</dbReference>
<dbReference type="PROSITE" id="PS50883">
    <property type="entry name" value="EAL"/>
    <property type="match status" value="1"/>
</dbReference>
<dbReference type="InterPro" id="IPR043128">
    <property type="entry name" value="Rev_trsase/Diguanyl_cyclase"/>
</dbReference>
<dbReference type="InterPro" id="IPR000700">
    <property type="entry name" value="PAS-assoc_C"/>
</dbReference>
<dbReference type="InterPro" id="IPR001610">
    <property type="entry name" value="PAC"/>
</dbReference>
<evidence type="ECO:0000313" key="6">
    <source>
        <dbReference type="Proteomes" id="UP001321445"/>
    </source>
</evidence>
<dbReference type="InterPro" id="IPR029787">
    <property type="entry name" value="Nucleotide_cyclase"/>
</dbReference>
<dbReference type="SUPFAM" id="SSF55073">
    <property type="entry name" value="Nucleotide cyclase"/>
    <property type="match status" value="1"/>
</dbReference>
<dbReference type="InterPro" id="IPR013767">
    <property type="entry name" value="PAS_fold"/>
</dbReference>
<gene>
    <name evidence="5" type="ORF">HCR_21340</name>
</gene>
<dbReference type="EMBL" id="AP027370">
    <property type="protein sequence ID" value="BDY13822.1"/>
    <property type="molecule type" value="Genomic_DNA"/>
</dbReference>
<dbReference type="InterPro" id="IPR035965">
    <property type="entry name" value="PAS-like_dom_sf"/>
</dbReference>
<dbReference type="Gene3D" id="3.30.70.270">
    <property type="match status" value="1"/>
</dbReference>
<sequence length="707" mass="81474">MGFDKNDKIIKNDRFFRLMADNLPDMLWAKDIEGRYLFANRALCENLLMAKDTQEPIGKQDIFFAERERRKHPENQEWHTFGELCFNTDLITLEHMKPMRFEEYGNVKGKMLYLEVHKAPLFDEQGKLLGTVGSARDITRQKELERQIKKSNETFEQLLNATIEGLFVFDSERRCIQVNEMAAKITGYSQKELIGKHALDDLVAPESFDIVKEKIRLDSAEPYEMIVMRRDGSRVPVIARGKNLELFGKRVRISAIMDITEMKEAQTKIEYLAYYDVLTGLPNRRLLTRYLEQAMHFSARNGNYGALIFMDLDNFKKINDTAGHDSGDRLLKEIATRIKDSIRRSDTVSRFGGDEFVILLTNLKGTAEKVGLEVEKWAENIRSKVEEQFWLPEPMKMKIHPECSMGITLFKGDVRTTDELLKHADIALYEAKNSGRNCIRFYNRKMQQNVDKQIETEHQLNEAFSRNEIEVHYQPQLSMQGKIKAAEALCRWNHPVKGLITPDQFIPVAEMSGQIIKLGDIMLEKVCNRLKIWSGIEGFNNLAISLNISVKQFMSPSFVQSVEEKIEKYGVRPHMLKLELTESLFLDNFDKVVKKMNRLKKIGIEISLDDFGTGFSSLSYLKKLPLTQLKIDRSFIRDIIEDDNDKAIVRATIAIAESMGLETVAEGVETAEQKELLEDMGCKIYQGYLFSKPLPLEEFEAYAADKL</sequence>
<dbReference type="InterPro" id="IPR000014">
    <property type="entry name" value="PAS"/>
</dbReference>
<feature type="domain" description="PAC" evidence="2">
    <location>
        <begin position="95"/>
        <end position="150"/>
    </location>
</feature>
<evidence type="ECO:0000259" key="4">
    <source>
        <dbReference type="PROSITE" id="PS50887"/>
    </source>
</evidence>
<dbReference type="RefSeq" id="WP_286336766.1">
    <property type="nucleotide sequence ID" value="NZ_AP027370.1"/>
</dbReference>
<dbReference type="Pfam" id="PF13426">
    <property type="entry name" value="PAS_9"/>
    <property type="match status" value="1"/>
</dbReference>
<dbReference type="SUPFAM" id="SSF55785">
    <property type="entry name" value="PYP-like sensor domain (PAS domain)"/>
    <property type="match status" value="2"/>
</dbReference>
<dbReference type="CDD" id="cd01948">
    <property type="entry name" value="EAL"/>
    <property type="match status" value="1"/>
</dbReference>
<accession>A0ABM8FN34</accession>
<dbReference type="Pfam" id="PF00990">
    <property type="entry name" value="GGDEF"/>
    <property type="match status" value="1"/>
</dbReference>
<dbReference type="NCBIfam" id="TIGR00229">
    <property type="entry name" value="sensory_box"/>
    <property type="match status" value="2"/>
</dbReference>
<keyword evidence="6" id="KW-1185">Reference proteome</keyword>
<dbReference type="InterPro" id="IPR001633">
    <property type="entry name" value="EAL_dom"/>
</dbReference>
<dbReference type="InterPro" id="IPR000160">
    <property type="entry name" value="GGDEF_dom"/>
</dbReference>
<feature type="domain" description="EAL" evidence="3">
    <location>
        <begin position="453"/>
        <end position="707"/>
    </location>
</feature>
<dbReference type="Proteomes" id="UP001321445">
    <property type="component" value="Chromosome"/>
</dbReference>
<dbReference type="CDD" id="cd01949">
    <property type="entry name" value="GGDEF"/>
    <property type="match status" value="1"/>
</dbReference>
<dbReference type="Gene3D" id="3.30.450.20">
    <property type="entry name" value="PAS domain"/>
    <property type="match status" value="2"/>
</dbReference>
<feature type="domain" description="PAS" evidence="1">
    <location>
        <begin position="151"/>
        <end position="216"/>
    </location>
</feature>
<dbReference type="SMART" id="SM00267">
    <property type="entry name" value="GGDEF"/>
    <property type="match status" value="1"/>
</dbReference>
<proteinExistence type="predicted"/>
<dbReference type="Pfam" id="PF00989">
    <property type="entry name" value="PAS"/>
    <property type="match status" value="1"/>
</dbReference>
<dbReference type="CDD" id="cd00130">
    <property type="entry name" value="PAS"/>
    <property type="match status" value="2"/>
</dbReference>
<dbReference type="PROSITE" id="PS50887">
    <property type="entry name" value="GGDEF"/>
    <property type="match status" value="1"/>
</dbReference>
<organism evidence="5 6">
    <name type="scientific">Hydrogenimonas cancrithermarum</name>
    <dbReference type="NCBI Taxonomy" id="2993563"/>
    <lineage>
        <taxon>Bacteria</taxon>
        <taxon>Pseudomonadati</taxon>
        <taxon>Campylobacterota</taxon>
        <taxon>Epsilonproteobacteria</taxon>
        <taxon>Campylobacterales</taxon>
        <taxon>Hydrogenimonadaceae</taxon>
        <taxon>Hydrogenimonas</taxon>
    </lineage>
</organism>
<dbReference type="SMART" id="SM00052">
    <property type="entry name" value="EAL"/>
    <property type="match status" value="1"/>
</dbReference>